<dbReference type="PANTHER" id="PTHR32432">
    <property type="entry name" value="CELL DIVISION PROTEIN FTSA-RELATED"/>
    <property type="match status" value="1"/>
</dbReference>
<dbReference type="AlphaFoldDB" id="A0A1H0NTW5"/>
<dbReference type="PANTHER" id="PTHR32432:SF3">
    <property type="entry name" value="ETHANOLAMINE UTILIZATION PROTEIN EUTJ"/>
    <property type="match status" value="1"/>
</dbReference>
<evidence type="ECO:0000313" key="1">
    <source>
        <dbReference type="EMBL" id="SDO96104.1"/>
    </source>
</evidence>
<dbReference type="OrthoDB" id="2690797at2"/>
<dbReference type="InterPro" id="IPR005883">
    <property type="entry name" value="PilM"/>
</dbReference>
<dbReference type="Gene3D" id="3.30.420.40">
    <property type="match status" value="2"/>
</dbReference>
<gene>
    <name evidence="1" type="ORF">SAMN05216565_10117</name>
</gene>
<dbReference type="Proteomes" id="UP000199159">
    <property type="component" value="Unassembled WGS sequence"/>
</dbReference>
<dbReference type="Gene3D" id="3.30.1490.300">
    <property type="match status" value="1"/>
</dbReference>
<dbReference type="InterPro" id="IPR050696">
    <property type="entry name" value="FtsA/MreB"/>
</dbReference>
<dbReference type="EMBL" id="FNJU01000001">
    <property type="protein sequence ID" value="SDO96104.1"/>
    <property type="molecule type" value="Genomic_DNA"/>
</dbReference>
<proteinExistence type="predicted"/>
<accession>A0A1H0NTW5</accession>
<keyword evidence="2" id="KW-1185">Reference proteome</keyword>
<dbReference type="RefSeq" id="WP_090848948.1">
    <property type="nucleotide sequence ID" value="NZ_FNJU01000001.1"/>
</dbReference>
<protein>
    <submittedName>
        <fullName evidence="1">Type IV pilus assembly protein PilM</fullName>
    </submittedName>
</protein>
<evidence type="ECO:0000313" key="2">
    <source>
        <dbReference type="Proteomes" id="UP000199159"/>
    </source>
</evidence>
<dbReference type="Pfam" id="PF11104">
    <property type="entry name" value="PilM_2"/>
    <property type="match status" value="1"/>
</dbReference>
<sequence>MAFELFTSNQIANIIIKDHVIRYVGVKQSSPLVVQKYREHYLPSGIIDEGKIIERDTLKLILEECVSEWGISKRQVRFTIPDSSVVIRKIVVPIDIKDDEIVGYLYSELGSTIHLPFDEPVLDIKKLSENDDKKEILLFAAPEDLANAYSALLQEVSLKPIAADISPLCMYRLFDYSDKTNLKDHILLIQFDLQTVNLSIFYQHIPIFMRHLPLETTIEDWEIQQNRAGSNAEIKWGNSERSLEGIIEEIYREIDHVLNFYQYSLMKGKESVTKILFSGDHPYSNDVFSRVIERYEIPVSTIDSIEKLPPNYYLPLGLALKEVQ</sequence>
<reference evidence="2" key="1">
    <citation type="submission" date="2016-10" db="EMBL/GenBank/DDBJ databases">
        <authorList>
            <person name="Varghese N."/>
            <person name="Submissions S."/>
        </authorList>
    </citation>
    <scope>NUCLEOTIDE SEQUENCE [LARGE SCALE GENOMIC DNA]</scope>
    <source>
        <strain evidence="2">IBRC-M10078</strain>
    </source>
</reference>
<dbReference type="STRING" id="930152.SAMN05216565_10117"/>
<name>A0A1H0NTW5_9BACI</name>
<organism evidence="1 2">
    <name type="scientific">Litchfieldia salsa</name>
    <dbReference type="NCBI Taxonomy" id="930152"/>
    <lineage>
        <taxon>Bacteria</taxon>
        <taxon>Bacillati</taxon>
        <taxon>Bacillota</taxon>
        <taxon>Bacilli</taxon>
        <taxon>Bacillales</taxon>
        <taxon>Bacillaceae</taxon>
        <taxon>Litchfieldia</taxon>
    </lineage>
</organism>